<evidence type="ECO:0000313" key="3">
    <source>
        <dbReference type="Proteomes" id="UP000663828"/>
    </source>
</evidence>
<evidence type="ECO:0000313" key="1">
    <source>
        <dbReference type="EMBL" id="CAF1135278.1"/>
    </source>
</evidence>
<dbReference type="AlphaFoldDB" id="A0A814RP61"/>
<comment type="caution">
    <text evidence="1">The sequence shown here is derived from an EMBL/GenBank/DDBJ whole genome shotgun (WGS) entry which is preliminary data.</text>
</comment>
<accession>A0A814RP61</accession>
<organism evidence="1 4">
    <name type="scientific">Adineta ricciae</name>
    <name type="common">Rotifer</name>
    <dbReference type="NCBI Taxonomy" id="249248"/>
    <lineage>
        <taxon>Eukaryota</taxon>
        <taxon>Metazoa</taxon>
        <taxon>Spiralia</taxon>
        <taxon>Gnathifera</taxon>
        <taxon>Rotifera</taxon>
        <taxon>Eurotatoria</taxon>
        <taxon>Bdelloidea</taxon>
        <taxon>Adinetida</taxon>
        <taxon>Adinetidae</taxon>
        <taxon>Adineta</taxon>
    </lineage>
</organism>
<keyword evidence="3" id="KW-1185">Reference proteome</keyword>
<sequence>MDELQKLYERDDFAEVWLQVAGDIKIRKYQNLKDLSEIQSLPSNLQNKVCAAAINEKFNYETVVDEGTFFNRAYVVVLDEKSNENWMGMYHYDYATTLNKGASSFLGLTVCIGGIYYSWTAAPQHLFTVTNYISKHYQKLQDAIVSAAGTLFSTATYFAFRKWLMNEHSDWRMLVAACILKKMQSVRGY</sequence>
<name>A0A814RP61_ADIRI</name>
<gene>
    <name evidence="1" type="ORF">EDS130_LOCUS21786</name>
    <name evidence="2" type="ORF">XAT740_LOCUS38628</name>
</gene>
<evidence type="ECO:0000313" key="2">
    <source>
        <dbReference type="EMBL" id="CAF1482800.1"/>
    </source>
</evidence>
<protein>
    <submittedName>
        <fullName evidence="1">Uncharacterized protein</fullName>
    </submittedName>
</protein>
<reference evidence="1" key="1">
    <citation type="submission" date="2021-02" db="EMBL/GenBank/DDBJ databases">
        <authorList>
            <person name="Nowell W R."/>
        </authorList>
    </citation>
    <scope>NUCLEOTIDE SEQUENCE</scope>
</reference>
<proteinExistence type="predicted"/>
<dbReference type="Proteomes" id="UP000663852">
    <property type="component" value="Unassembled WGS sequence"/>
</dbReference>
<dbReference type="EMBL" id="CAJNOR010004194">
    <property type="protein sequence ID" value="CAF1482800.1"/>
    <property type="molecule type" value="Genomic_DNA"/>
</dbReference>
<evidence type="ECO:0000313" key="4">
    <source>
        <dbReference type="Proteomes" id="UP000663852"/>
    </source>
</evidence>
<dbReference type="Proteomes" id="UP000663828">
    <property type="component" value="Unassembled WGS sequence"/>
</dbReference>
<dbReference type="EMBL" id="CAJNOJ010000111">
    <property type="protein sequence ID" value="CAF1135278.1"/>
    <property type="molecule type" value="Genomic_DNA"/>
</dbReference>